<keyword evidence="1" id="KW-0175">Coiled coil</keyword>
<dbReference type="RefSeq" id="WP_279495648.1">
    <property type="nucleotide sequence ID" value="NZ_CP122283.1"/>
</dbReference>
<dbReference type="Proteomes" id="UP001244564">
    <property type="component" value="Chromosome"/>
</dbReference>
<sequence>MEPISETNDSQNIIIKNEFKDTFNNLIQYHSAFEKHQLDSIFDIWYSTFLSKVRVYSTLSAHFFYLKPYGMNEAGENVEIFLRNIALLKDIAKERQIEELDNFNSFIEKIKDHIELIGIQVNRMDSGVEQIETYKESLSANIEELQINIKKSQKEFNDLSTEISNLTEQQKDAVKKAKKVQKEFVTILGIFATILITTFGGLTSLSSIFNNINNAGTGKLVLLGSFVMFTVILIVFLLLNGISKLSELNIRSCGCEVNTSCNCPIAKKHPTLYIVAVILVVTAILGISEYIIDYKSLVNDLDDWKIFFILSIVITVITIVTTITFRDARNRAA</sequence>
<feature type="transmembrane region" description="Helical" evidence="2">
    <location>
        <begin position="304"/>
        <end position="325"/>
    </location>
</feature>
<evidence type="ECO:0000256" key="2">
    <source>
        <dbReference type="SAM" id="Phobius"/>
    </source>
</evidence>
<evidence type="ECO:0000313" key="3">
    <source>
        <dbReference type="EMBL" id="WGF40223.1"/>
    </source>
</evidence>
<name>A0ABY8KL56_9BACI</name>
<keyword evidence="2" id="KW-0472">Membrane</keyword>
<proteinExistence type="predicted"/>
<feature type="transmembrane region" description="Helical" evidence="2">
    <location>
        <begin position="272"/>
        <end position="292"/>
    </location>
</feature>
<organism evidence="3 4">
    <name type="scientific">Lysinibacillus capsici</name>
    <dbReference type="NCBI Taxonomy" id="2115968"/>
    <lineage>
        <taxon>Bacteria</taxon>
        <taxon>Bacillati</taxon>
        <taxon>Bacillota</taxon>
        <taxon>Bacilli</taxon>
        <taxon>Bacillales</taxon>
        <taxon>Bacillaceae</taxon>
        <taxon>Lysinibacillus</taxon>
    </lineage>
</organism>
<dbReference type="Gene3D" id="1.10.287.950">
    <property type="entry name" value="Methyl-accepting chemotaxis protein"/>
    <property type="match status" value="1"/>
</dbReference>
<evidence type="ECO:0000313" key="4">
    <source>
        <dbReference type="Proteomes" id="UP001244564"/>
    </source>
</evidence>
<keyword evidence="2" id="KW-0812">Transmembrane</keyword>
<keyword evidence="4" id="KW-1185">Reference proteome</keyword>
<protein>
    <submittedName>
        <fullName evidence="3">Uncharacterized protein</fullName>
    </submittedName>
</protein>
<feature type="transmembrane region" description="Helical" evidence="2">
    <location>
        <begin position="221"/>
        <end position="242"/>
    </location>
</feature>
<gene>
    <name evidence="3" type="ORF">QBO96_08125</name>
</gene>
<accession>A0ABY8KL56</accession>
<feature type="transmembrane region" description="Helical" evidence="2">
    <location>
        <begin position="184"/>
        <end position="209"/>
    </location>
</feature>
<evidence type="ECO:0000256" key="1">
    <source>
        <dbReference type="SAM" id="Coils"/>
    </source>
</evidence>
<reference evidence="3 4" key="1">
    <citation type="submission" date="2023-04" db="EMBL/GenBank/DDBJ databases">
        <title>Genomic of Lysinibacillus capsici TSBLM.</title>
        <authorList>
            <person name="Hu X.S."/>
            <person name="Yu C.H."/>
        </authorList>
    </citation>
    <scope>NUCLEOTIDE SEQUENCE [LARGE SCALE GENOMIC DNA]</scope>
    <source>
        <strain evidence="3 4">TSBLM</strain>
    </source>
</reference>
<keyword evidence="2" id="KW-1133">Transmembrane helix</keyword>
<dbReference type="EMBL" id="CP122283">
    <property type="protein sequence ID" value="WGF40223.1"/>
    <property type="molecule type" value="Genomic_DNA"/>
</dbReference>
<feature type="coiled-coil region" evidence="1">
    <location>
        <begin position="128"/>
        <end position="183"/>
    </location>
</feature>